<dbReference type="AlphaFoldDB" id="A0A7C4I4H8"/>
<evidence type="ECO:0000259" key="1">
    <source>
        <dbReference type="Pfam" id="PF02589"/>
    </source>
</evidence>
<dbReference type="InterPro" id="IPR024185">
    <property type="entry name" value="FTHF_cligase-like_sf"/>
</dbReference>
<proteinExistence type="predicted"/>
<sequence>MASLAGFGKLHDVLGLFMERFRILGGYAALAENPESAATVAADFLRQHGSRTVFISKLPTGLTQPLEKKLKEMGLQVYSYDSSEDPVHVVKMVDAGISTAAAAVAETGTLVEVAFDDVERLVSSLPKTYVCFVNGSTVVKSVYMTSGLLRSAMERDRVSVTFISGPSRSGDIEQRLVLGIHGPHHVLSVVCSWL</sequence>
<accession>A0A7C4I4H8</accession>
<evidence type="ECO:0000313" key="3">
    <source>
        <dbReference type="EMBL" id="HGN89754.1"/>
    </source>
</evidence>
<dbReference type="PANTHER" id="PTHR43682">
    <property type="entry name" value="LACTATE UTILIZATION PROTEIN C"/>
    <property type="match status" value="1"/>
</dbReference>
<dbReference type="InterPro" id="IPR037171">
    <property type="entry name" value="NagB/RpiA_transferase-like"/>
</dbReference>
<evidence type="ECO:0000313" key="4">
    <source>
        <dbReference type="EMBL" id="HHN51993.1"/>
    </source>
</evidence>
<dbReference type="SUPFAM" id="SSF100950">
    <property type="entry name" value="NagB/RpiA/CoA transferase-like"/>
    <property type="match status" value="1"/>
</dbReference>
<comment type="caution">
    <text evidence="3">The sequence shown here is derived from an EMBL/GenBank/DDBJ whole genome shotgun (WGS) entry which is preliminary data.</text>
</comment>
<reference evidence="3" key="1">
    <citation type="journal article" date="2020" name="mSystems">
        <title>Genome- and Community-Level Interaction Insights into Carbon Utilization and Element Cycling Functions of Hydrothermarchaeota in Hydrothermal Sediment.</title>
        <authorList>
            <person name="Zhou Z."/>
            <person name="Liu Y."/>
            <person name="Xu W."/>
            <person name="Pan J."/>
            <person name="Luo Z.H."/>
            <person name="Li M."/>
        </authorList>
    </citation>
    <scope>NUCLEOTIDE SEQUENCE [LARGE SCALE GENOMIC DNA]</scope>
    <source>
        <strain evidence="4">SpSt-1073</strain>
        <strain evidence="3">SpSt-613</strain>
        <strain evidence="2">SpSt-669</strain>
    </source>
</reference>
<dbReference type="Gene3D" id="3.40.50.10420">
    <property type="entry name" value="NagB/RpiA/CoA transferase-like"/>
    <property type="match status" value="1"/>
</dbReference>
<name>A0A7C4I4H8_CALS0</name>
<dbReference type="InterPro" id="IPR003741">
    <property type="entry name" value="LUD_dom"/>
</dbReference>
<dbReference type="EMBL" id="DTAD01000015">
    <property type="protein sequence ID" value="HGN89754.1"/>
    <property type="molecule type" value="Genomic_DNA"/>
</dbReference>
<feature type="domain" description="LUD" evidence="1">
    <location>
        <begin position="17"/>
        <end position="186"/>
    </location>
</feature>
<organism evidence="3">
    <name type="scientific">Caldiarchaeum subterraneum</name>
    <dbReference type="NCBI Taxonomy" id="311458"/>
    <lineage>
        <taxon>Archaea</taxon>
        <taxon>Nitrososphaerota</taxon>
        <taxon>Candidatus Caldarchaeales</taxon>
        <taxon>Candidatus Caldarchaeaceae</taxon>
        <taxon>Candidatus Caldarchaeum</taxon>
    </lineage>
</organism>
<dbReference type="PANTHER" id="PTHR43682:SF1">
    <property type="entry name" value="LACTATE UTILIZATION PROTEIN C"/>
    <property type="match status" value="1"/>
</dbReference>
<protein>
    <recommendedName>
        <fullName evidence="1">LUD domain-containing protein</fullName>
    </recommendedName>
</protein>
<gene>
    <name evidence="4" type="ORF">ENM30_01625</name>
    <name evidence="3" type="ORF">ENT82_01285</name>
    <name evidence="2" type="ORF">ENU43_04665</name>
</gene>
<dbReference type="EMBL" id="DTCM01000061">
    <property type="protein sequence ID" value="HGL40939.1"/>
    <property type="molecule type" value="Genomic_DNA"/>
</dbReference>
<evidence type="ECO:0000313" key="2">
    <source>
        <dbReference type="EMBL" id="HGL40939.1"/>
    </source>
</evidence>
<dbReference type="EMBL" id="DRXG01000029">
    <property type="protein sequence ID" value="HHN51993.1"/>
    <property type="molecule type" value="Genomic_DNA"/>
</dbReference>
<dbReference type="Pfam" id="PF02589">
    <property type="entry name" value="LUD_dom"/>
    <property type="match status" value="1"/>
</dbReference>